<sequence length="140" mass="16447">MFEATTRGRSRHQELFSQTVPSLLIWVQVRSMYNKLLCEDYMHWKEKELLILSFNEMPILREYLSFISIKITYDPEKSLLMLINRKVSLLEILLKVYNDSTTNELLKIDWNTSSKHRPGALYDAFTEANVLGPKHILALV</sequence>
<evidence type="ECO:0000313" key="1">
    <source>
        <dbReference type="EMBL" id="CAG8731030.1"/>
    </source>
</evidence>
<proteinExistence type="predicted"/>
<evidence type="ECO:0000313" key="2">
    <source>
        <dbReference type="Proteomes" id="UP000789366"/>
    </source>
</evidence>
<keyword evidence="2" id="KW-1185">Reference proteome</keyword>
<name>A0ACA9Q025_9GLOM</name>
<protein>
    <submittedName>
        <fullName evidence="1">17582_t:CDS:1</fullName>
    </submittedName>
</protein>
<accession>A0ACA9Q025</accession>
<organism evidence="1 2">
    <name type="scientific">Cetraspora pellucida</name>
    <dbReference type="NCBI Taxonomy" id="1433469"/>
    <lineage>
        <taxon>Eukaryota</taxon>
        <taxon>Fungi</taxon>
        <taxon>Fungi incertae sedis</taxon>
        <taxon>Mucoromycota</taxon>
        <taxon>Glomeromycotina</taxon>
        <taxon>Glomeromycetes</taxon>
        <taxon>Diversisporales</taxon>
        <taxon>Gigasporaceae</taxon>
        <taxon>Cetraspora</taxon>
    </lineage>
</organism>
<gene>
    <name evidence="1" type="ORF">SPELUC_LOCUS13111</name>
</gene>
<reference evidence="1" key="1">
    <citation type="submission" date="2021-06" db="EMBL/GenBank/DDBJ databases">
        <authorList>
            <person name="Kallberg Y."/>
            <person name="Tangrot J."/>
            <person name="Rosling A."/>
        </authorList>
    </citation>
    <scope>NUCLEOTIDE SEQUENCE</scope>
    <source>
        <strain evidence="1">28 12/20/2015</strain>
    </source>
</reference>
<feature type="non-terminal residue" evidence="1">
    <location>
        <position position="140"/>
    </location>
</feature>
<dbReference type="Proteomes" id="UP000789366">
    <property type="component" value="Unassembled WGS sequence"/>
</dbReference>
<comment type="caution">
    <text evidence="1">The sequence shown here is derived from an EMBL/GenBank/DDBJ whole genome shotgun (WGS) entry which is preliminary data.</text>
</comment>
<dbReference type="EMBL" id="CAJVPW010033414">
    <property type="protein sequence ID" value="CAG8731030.1"/>
    <property type="molecule type" value="Genomic_DNA"/>
</dbReference>